<dbReference type="InterPro" id="IPR000620">
    <property type="entry name" value="EamA_dom"/>
</dbReference>
<keyword evidence="2" id="KW-1003">Cell membrane</keyword>
<feature type="transmembrane region" description="Helical" evidence="6">
    <location>
        <begin position="187"/>
        <end position="208"/>
    </location>
</feature>
<dbReference type="OrthoDB" id="9813617at2"/>
<evidence type="ECO:0000256" key="3">
    <source>
        <dbReference type="ARBA" id="ARBA00022692"/>
    </source>
</evidence>
<dbReference type="GO" id="GO:0005886">
    <property type="term" value="C:plasma membrane"/>
    <property type="evidence" value="ECO:0007669"/>
    <property type="project" value="UniProtKB-SubCell"/>
</dbReference>
<organism evidence="8 9">
    <name type="scientific">Urechidicola croceus</name>
    <dbReference type="NCBI Taxonomy" id="1850246"/>
    <lineage>
        <taxon>Bacteria</taxon>
        <taxon>Pseudomonadati</taxon>
        <taxon>Bacteroidota</taxon>
        <taxon>Flavobacteriia</taxon>
        <taxon>Flavobacteriales</taxon>
        <taxon>Flavobacteriaceae</taxon>
        <taxon>Urechidicola</taxon>
    </lineage>
</organism>
<accession>A0A1D8P533</accession>
<comment type="subcellular location">
    <subcellularLocation>
        <location evidence="1">Cell membrane</location>
        <topology evidence="1">Multi-pass membrane protein</topology>
    </subcellularLocation>
</comment>
<dbReference type="SUPFAM" id="SSF103481">
    <property type="entry name" value="Multidrug resistance efflux transporter EmrE"/>
    <property type="match status" value="2"/>
</dbReference>
<feature type="domain" description="EamA" evidence="7">
    <location>
        <begin position="159"/>
        <end position="293"/>
    </location>
</feature>
<feature type="transmembrane region" description="Helical" evidence="6">
    <location>
        <begin position="250"/>
        <end position="270"/>
    </location>
</feature>
<feature type="transmembrane region" description="Helical" evidence="6">
    <location>
        <begin position="72"/>
        <end position="93"/>
    </location>
</feature>
<dbReference type="STRING" id="1850246.LPB138_02850"/>
<evidence type="ECO:0000256" key="5">
    <source>
        <dbReference type="ARBA" id="ARBA00023136"/>
    </source>
</evidence>
<keyword evidence="3 6" id="KW-0812">Transmembrane</keyword>
<feature type="transmembrane region" description="Helical" evidence="6">
    <location>
        <begin position="276"/>
        <end position="294"/>
    </location>
</feature>
<dbReference type="EMBL" id="CP017478">
    <property type="protein sequence ID" value="AOW19683.1"/>
    <property type="molecule type" value="Genomic_DNA"/>
</dbReference>
<dbReference type="RefSeq" id="WP_070235799.1">
    <property type="nucleotide sequence ID" value="NZ_CP017478.1"/>
</dbReference>
<keyword evidence="4 6" id="KW-1133">Transmembrane helix</keyword>
<dbReference type="AlphaFoldDB" id="A0A1D8P533"/>
<dbReference type="InterPro" id="IPR037185">
    <property type="entry name" value="EmrE-like"/>
</dbReference>
<evidence type="ECO:0000313" key="9">
    <source>
        <dbReference type="Proteomes" id="UP000176050"/>
    </source>
</evidence>
<dbReference type="InterPro" id="IPR050638">
    <property type="entry name" value="AA-Vitamin_Transporters"/>
</dbReference>
<protein>
    <submittedName>
        <fullName evidence="8">Permease</fullName>
    </submittedName>
</protein>
<feature type="domain" description="EamA" evidence="7">
    <location>
        <begin position="9"/>
        <end position="145"/>
    </location>
</feature>
<evidence type="ECO:0000259" key="7">
    <source>
        <dbReference type="Pfam" id="PF00892"/>
    </source>
</evidence>
<dbReference type="Proteomes" id="UP000176050">
    <property type="component" value="Chromosome"/>
</dbReference>
<keyword evidence="9" id="KW-1185">Reference proteome</keyword>
<proteinExistence type="predicted"/>
<keyword evidence="5 6" id="KW-0472">Membrane</keyword>
<evidence type="ECO:0000313" key="8">
    <source>
        <dbReference type="EMBL" id="AOW19683.1"/>
    </source>
</evidence>
<feature type="transmembrane region" description="Helical" evidence="6">
    <location>
        <begin position="38"/>
        <end position="60"/>
    </location>
</feature>
<feature type="transmembrane region" description="Helical" evidence="6">
    <location>
        <begin position="12"/>
        <end position="32"/>
    </location>
</feature>
<evidence type="ECO:0000256" key="6">
    <source>
        <dbReference type="SAM" id="Phobius"/>
    </source>
</evidence>
<feature type="transmembrane region" description="Helical" evidence="6">
    <location>
        <begin position="220"/>
        <end position="243"/>
    </location>
</feature>
<evidence type="ECO:0000256" key="1">
    <source>
        <dbReference type="ARBA" id="ARBA00004651"/>
    </source>
</evidence>
<evidence type="ECO:0000256" key="2">
    <source>
        <dbReference type="ARBA" id="ARBA00022475"/>
    </source>
</evidence>
<dbReference type="PANTHER" id="PTHR32322:SF18">
    <property type="entry name" value="S-ADENOSYLMETHIONINE_S-ADENOSYLHOMOCYSTEINE TRANSPORTER"/>
    <property type="match status" value="1"/>
</dbReference>
<evidence type="ECO:0000256" key="4">
    <source>
        <dbReference type="ARBA" id="ARBA00022989"/>
    </source>
</evidence>
<feature type="transmembrane region" description="Helical" evidence="6">
    <location>
        <begin position="131"/>
        <end position="151"/>
    </location>
</feature>
<dbReference type="PANTHER" id="PTHR32322">
    <property type="entry name" value="INNER MEMBRANE TRANSPORTER"/>
    <property type="match status" value="1"/>
</dbReference>
<dbReference type="KEGG" id="lul:LPB138_02850"/>
<feature type="transmembrane region" description="Helical" evidence="6">
    <location>
        <begin position="157"/>
        <end position="175"/>
    </location>
</feature>
<dbReference type="Pfam" id="PF00892">
    <property type="entry name" value="EamA"/>
    <property type="match status" value="2"/>
</dbReference>
<feature type="transmembrane region" description="Helical" evidence="6">
    <location>
        <begin position="105"/>
        <end position="122"/>
    </location>
</feature>
<name>A0A1D8P533_9FLAO</name>
<sequence length="300" mass="33909">MKYPKIFSSGVLIAIVGIVMFSAKAIMVKLAYQYEVSSIHLLLFRMLFSLPFYIVILIYFKPVKPNKIDKKDYVWLFFFGFVGYYLASYFDFLGLQYIKAGLERIILFVYPTLVIIISKIFLKTKITTQQIIAILITYFGVVITFWGEIQLESNNTILGGSLIFLSALTYAAYLVGSGWLIPKFGVIVFTAYAMIVSSFCVIVHYFIFDRENIFNYSKEVYILGFLMAIISTLIPSFLVSLAIKKLGASNFSIIGSIGPISTIILAYFLLSERLSFLQLIGSIIVILGVLIVSINKQNKN</sequence>
<gene>
    <name evidence="8" type="ORF">LPB138_02850</name>
</gene>
<dbReference type="Gene3D" id="1.10.3730.20">
    <property type="match status" value="1"/>
</dbReference>
<reference evidence="8 9" key="1">
    <citation type="submission" date="2016-10" db="EMBL/GenBank/DDBJ databases">
        <title>Lutibacter sp. LPB0138, isolated from marine gastropod.</title>
        <authorList>
            <person name="Kim E."/>
            <person name="Yi H."/>
        </authorList>
    </citation>
    <scope>NUCLEOTIDE SEQUENCE [LARGE SCALE GENOMIC DNA]</scope>
    <source>
        <strain evidence="8 9">LPB0138</strain>
    </source>
</reference>